<dbReference type="EMBL" id="JANPWB010000010">
    <property type="protein sequence ID" value="KAJ1142554.1"/>
    <property type="molecule type" value="Genomic_DNA"/>
</dbReference>
<keyword evidence="2" id="KW-1185">Reference proteome</keyword>
<dbReference type="AlphaFoldDB" id="A0AAV7QRY5"/>
<protein>
    <submittedName>
        <fullName evidence="1">Uncharacterized protein</fullName>
    </submittedName>
</protein>
<evidence type="ECO:0000313" key="1">
    <source>
        <dbReference type="EMBL" id="KAJ1142554.1"/>
    </source>
</evidence>
<evidence type="ECO:0000313" key="2">
    <source>
        <dbReference type="Proteomes" id="UP001066276"/>
    </source>
</evidence>
<gene>
    <name evidence="1" type="ORF">NDU88_008868</name>
</gene>
<comment type="caution">
    <text evidence="1">The sequence shown here is derived from an EMBL/GenBank/DDBJ whole genome shotgun (WGS) entry which is preliminary data.</text>
</comment>
<accession>A0AAV7QRY5</accession>
<proteinExistence type="predicted"/>
<reference evidence="1" key="1">
    <citation type="journal article" date="2022" name="bioRxiv">
        <title>Sequencing and chromosome-scale assembly of the giantPleurodeles waltlgenome.</title>
        <authorList>
            <person name="Brown T."/>
            <person name="Elewa A."/>
            <person name="Iarovenko S."/>
            <person name="Subramanian E."/>
            <person name="Araus A.J."/>
            <person name="Petzold A."/>
            <person name="Susuki M."/>
            <person name="Suzuki K.-i.T."/>
            <person name="Hayashi T."/>
            <person name="Toyoda A."/>
            <person name="Oliveira C."/>
            <person name="Osipova E."/>
            <person name="Leigh N.D."/>
            <person name="Simon A."/>
            <person name="Yun M.H."/>
        </authorList>
    </citation>
    <scope>NUCLEOTIDE SEQUENCE</scope>
    <source>
        <strain evidence="1">20211129_DDA</strain>
        <tissue evidence="1">Liver</tissue>
    </source>
</reference>
<dbReference type="Proteomes" id="UP001066276">
    <property type="component" value="Chromosome 6"/>
</dbReference>
<name>A0AAV7QRY5_PLEWA</name>
<organism evidence="1 2">
    <name type="scientific">Pleurodeles waltl</name>
    <name type="common">Iberian ribbed newt</name>
    <dbReference type="NCBI Taxonomy" id="8319"/>
    <lineage>
        <taxon>Eukaryota</taxon>
        <taxon>Metazoa</taxon>
        <taxon>Chordata</taxon>
        <taxon>Craniata</taxon>
        <taxon>Vertebrata</taxon>
        <taxon>Euteleostomi</taxon>
        <taxon>Amphibia</taxon>
        <taxon>Batrachia</taxon>
        <taxon>Caudata</taxon>
        <taxon>Salamandroidea</taxon>
        <taxon>Salamandridae</taxon>
        <taxon>Pleurodelinae</taxon>
        <taxon>Pleurodeles</taxon>
    </lineage>
</organism>
<sequence length="103" mass="10982">MTATPTKENTIMDFEKVPWWLRPPVSRELGHSGARTIGKRTRLAACAVSGAGRPTPGATALVPGLNVPAEVSGDCRRRMLESCAVPVQLGTCAAARRLPEDRS</sequence>